<keyword evidence="1" id="KW-0119">Carbohydrate metabolism</keyword>
<dbReference type="EMBL" id="BAAAOH010000001">
    <property type="protein sequence ID" value="GAA1980192.1"/>
    <property type="molecule type" value="Genomic_DNA"/>
</dbReference>
<comment type="caution">
    <text evidence="3">The sequence shown here is derived from an EMBL/GenBank/DDBJ whole genome shotgun (WGS) entry which is preliminary data.</text>
</comment>
<dbReference type="InterPro" id="IPR013022">
    <property type="entry name" value="Xyl_isomerase-like_TIM-brl"/>
</dbReference>
<dbReference type="InterPro" id="IPR036237">
    <property type="entry name" value="Xyl_isomerase-like_sf"/>
</dbReference>
<dbReference type="RefSeq" id="WP_344059481.1">
    <property type="nucleotide sequence ID" value="NZ_BAAAOH010000001.1"/>
</dbReference>
<organism evidence="3 4">
    <name type="scientific">Microbacterium pumilum</name>
    <dbReference type="NCBI Taxonomy" id="344165"/>
    <lineage>
        <taxon>Bacteria</taxon>
        <taxon>Bacillati</taxon>
        <taxon>Actinomycetota</taxon>
        <taxon>Actinomycetes</taxon>
        <taxon>Micrococcales</taxon>
        <taxon>Microbacteriaceae</taxon>
        <taxon>Microbacterium</taxon>
    </lineage>
</organism>
<name>A0ABP5DHY0_9MICO</name>
<evidence type="ECO:0000313" key="3">
    <source>
        <dbReference type="EMBL" id="GAA1980192.1"/>
    </source>
</evidence>
<protein>
    <submittedName>
        <fullName evidence="3">Myo-inosose-2 dehydratase</fullName>
    </submittedName>
</protein>
<dbReference type="Pfam" id="PF01261">
    <property type="entry name" value="AP_endonuc_2"/>
    <property type="match status" value="1"/>
</dbReference>
<gene>
    <name evidence="3" type="primary">iolE</name>
    <name evidence="3" type="ORF">GCM10009777_12030</name>
</gene>
<evidence type="ECO:0000256" key="1">
    <source>
        <dbReference type="ARBA" id="ARBA00023277"/>
    </source>
</evidence>
<dbReference type="Proteomes" id="UP001500326">
    <property type="component" value="Unassembled WGS sequence"/>
</dbReference>
<proteinExistence type="predicted"/>
<reference evidence="4" key="1">
    <citation type="journal article" date="2019" name="Int. J. Syst. Evol. Microbiol.">
        <title>The Global Catalogue of Microorganisms (GCM) 10K type strain sequencing project: providing services to taxonomists for standard genome sequencing and annotation.</title>
        <authorList>
            <consortium name="The Broad Institute Genomics Platform"/>
            <consortium name="The Broad Institute Genome Sequencing Center for Infectious Disease"/>
            <person name="Wu L."/>
            <person name="Ma J."/>
        </authorList>
    </citation>
    <scope>NUCLEOTIDE SEQUENCE [LARGE SCALE GENOMIC DNA]</scope>
    <source>
        <strain evidence="4">JCM 14902</strain>
    </source>
</reference>
<accession>A0ABP5DHY0</accession>
<sequence>MSALRRAFSKPVAAGELGGYVSGFRAEGYEGLQLKGAQYERYIDTPERALDELGTDVGIYSGLIMGDSLDPQGLARIDKVIDFAATVGAERIIFCHGHPHEGVDRELRRSFAQTLAGVAASAHDRGVRFSLHHHTDQPVMVLSDFHEFFEGMEPGLLGLTVDTAHLARSGVEDLPGFIDEFGGFVDNVHLKDYADDDWRIVGRGDLDLVGVLTALDRAGYDGWLCIDEESSASLPDGFRMSREWLEAQGR</sequence>
<dbReference type="SUPFAM" id="SSF51658">
    <property type="entry name" value="Xylose isomerase-like"/>
    <property type="match status" value="1"/>
</dbReference>
<feature type="domain" description="Xylose isomerase-like TIM barrel" evidence="2">
    <location>
        <begin position="28"/>
        <end position="247"/>
    </location>
</feature>
<keyword evidence="4" id="KW-1185">Reference proteome</keyword>
<dbReference type="PANTHER" id="PTHR12110">
    <property type="entry name" value="HYDROXYPYRUVATE ISOMERASE"/>
    <property type="match status" value="1"/>
</dbReference>
<evidence type="ECO:0000313" key="4">
    <source>
        <dbReference type="Proteomes" id="UP001500326"/>
    </source>
</evidence>
<dbReference type="Gene3D" id="3.20.20.150">
    <property type="entry name" value="Divalent-metal-dependent TIM barrel enzymes"/>
    <property type="match status" value="1"/>
</dbReference>
<evidence type="ECO:0000259" key="2">
    <source>
        <dbReference type="Pfam" id="PF01261"/>
    </source>
</evidence>
<dbReference type="InterPro" id="IPR050312">
    <property type="entry name" value="IolE/XylAMocC-like"/>
</dbReference>